<geneLocation type="plasmid" evidence="3">
    <name>cbm2613_p</name>
</geneLocation>
<reference evidence="2 3" key="2">
    <citation type="submission" date="2018-01" db="EMBL/GenBank/DDBJ databases">
        <authorList>
            <person name="Gaut B.S."/>
            <person name="Morton B.R."/>
            <person name="Clegg M.T."/>
            <person name="Duvall M.R."/>
        </authorList>
    </citation>
    <scope>NUCLEOTIDE SEQUENCE [LARGE SCALE GENOMIC DNA]</scope>
    <source>
        <strain evidence="2">Cupriavidus taiwanensis STM 8555</strain>
        <plasmid evidence="2">I</plasmid>
        <plasmid evidence="3">Plasmid cbm2613_p</plasmid>
    </source>
</reference>
<evidence type="ECO:0000313" key="3">
    <source>
        <dbReference type="Proteomes" id="UP000256952"/>
    </source>
</evidence>
<dbReference type="EMBL" id="LT976981">
    <property type="protein sequence ID" value="SOZ74714.1"/>
    <property type="molecule type" value="Genomic_DNA"/>
</dbReference>
<protein>
    <submittedName>
        <fullName evidence="1">Uncharacterized protein</fullName>
    </submittedName>
</protein>
<sequence>MDPDAELGVINVIIRPTVLERFRKDPERVVGRRPWAVAVRARGTPADCPARGGLVVDAGPTRHAEPELLPTAPCKRTAAPLLGRHSPRLVQVSRSARLEA</sequence>
<name>A0A375FLF4_9BURK</name>
<keyword evidence="1" id="KW-0614">Plasmid</keyword>
<geneLocation type="plasmid" evidence="2">
    <name>I</name>
</geneLocation>
<organism evidence="1 3">
    <name type="scientific">Cupriavidus taiwanensis</name>
    <dbReference type="NCBI Taxonomy" id="164546"/>
    <lineage>
        <taxon>Bacteria</taxon>
        <taxon>Pseudomonadati</taxon>
        <taxon>Pseudomonadota</taxon>
        <taxon>Betaproteobacteria</taxon>
        <taxon>Burkholderiales</taxon>
        <taxon>Burkholderiaceae</taxon>
        <taxon>Cupriavidus</taxon>
    </lineage>
</organism>
<evidence type="ECO:0000313" key="1">
    <source>
        <dbReference type="EMBL" id="SOZ74714.1"/>
    </source>
</evidence>
<reference evidence="1" key="1">
    <citation type="submission" date="2018-01" db="EMBL/GenBank/DDBJ databases">
        <authorList>
            <person name="Clerissi C."/>
        </authorList>
    </citation>
    <scope>NUCLEOTIDE SEQUENCE</scope>
    <source>
        <strain evidence="1">Cupriavidus taiwanensis STM 8556</strain>
        <plasmid evidence="1">CBM2613_p</plasmid>
    </source>
</reference>
<proteinExistence type="predicted"/>
<gene>
    <name evidence="2" type="ORF">CBM2612_P0557</name>
    <name evidence="1" type="ORF">CBM2613_P60100</name>
</gene>
<geneLocation type="plasmid" evidence="1">
    <name>CBM2613_p</name>
</geneLocation>
<dbReference type="AlphaFoldDB" id="A0A375FLF4"/>
<evidence type="ECO:0000313" key="2">
    <source>
        <dbReference type="EMBL" id="SPD49212.1"/>
    </source>
</evidence>
<dbReference type="Proteomes" id="UP000256952">
    <property type="component" value="Plasmid CBM2613_p"/>
</dbReference>
<accession>A0A375FLF4</accession>
<dbReference type="EMBL" id="LT984809">
    <property type="protein sequence ID" value="SPD49212.1"/>
    <property type="molecule type" value="Genomic_DNA"/>
</dbReference>